<sequence length="250" mass="27112">MMEDAGLRIHRTRSAVVEAARSIIDDAEENLTVALPASELSDFESSLRDAVERGALVLLLIHGAPTDADRSYGDRATAVRVIERGMAPLLVTADVRHGLTGQFQVLTSPSTASRSQVTEFANRNLAYNHFTMFLGNYWQLATERYVAERSAFPQTFTEFRFAVLEAALAMRDGVTLEARARVVPTAGGPETTVEGTVTNVRQNIVYPASSPSPAERSLTVAVDGESVTIGGLGATKETYECFEVTLERKG</sequence>
<dbReference type="AlphaFoldDB" id="A0AA41G2Y3"/>
<reference evidence="2" key="1">
    <citation type="submission" date="2021-06" db="EMBL/GenBank/DDBJ databases">
        <title>New haloarchaea isolates fom saline soil.</title>
        <authorList>
            <person name="Duran-Viseras A."/>
            <person name="Sanchez-Porro C.S."/>
            <person name="Ventosa A."/>
        </authorList>
    </citation>
    <scope>NUCLEOTIDE SEQUENCE</scope>
    <source>
        <strain evidence="2">JCM 18369</strain>
    </source>
</reference>
<proteinExistence type="predicted"/>
<dbReference type="EMBL" id="JAHQXE010000005">
    <property type="protein sequence ID" value="MBV0903195.1"/>
    <property type="molecule type" value="Genomic_DNA"/>
</dbReference>
<dbReference type="InterPro" id="IPR021586">
    <property type="entry name" value="Tscrpt_reg_TrmB_C"/>
</dbReference>
<evidence type="ECO:0000313" key="2">
    <source>
        <dbReference type="EMBL" id="MBV0903195.1"/>
    </source>
</evidence>
<keyword evidence="3" id="KW-1185">Reference proteome</keyword>
<evidence type="ECO:0000259" key="1">
    <source>
        <dbReference type="Pfam" id="PF11495"/>
    </source>
</evidence>
<dbReference type="CDD" id="cd09124">
    <property type="entry name" value="PLDc_like_TrmB_middle"/>
    <property type="match status" value="1"/>
</dbReference>
<accession>A0AA41G2Y3</accession>
<dbReference type="Proteomes" id="UP001166304">
    <property type="component" value="Unassembled WGS sequence"/>
</dbReference>
<feature type="domain" description="Transcription regulator TrmB C-terminal" evidence="1">
    <location>
        <begin position="7"/>
        <end position="248"/>
    </location>
</feature>
<gene>
    <name evidence="2" type="ORF">KTS37_15505</name>
</gene>
<dbReference type="SUPFAM" id="SSF159071">
    <property type="entry name" value="TrmB C-terminal domain-like"/>
    <property type="match status" value="1"/>
</dbReference>
<comment type="caution">
    <text evidence="2">The sequence shown here is derived from an EMBL/GenBank/DDBJ whole genome shotgun (WGS) entry which is preliminary data.</text>
</comment>
<protein>
    <recommendedName>
        <fullName evidence="1">Transcription regulator TrmB C-terminal domain-containing protein</fullName>
    </recommendedName>
</protein>
<organism evidence="2 3">
    <name type="scientific">Haloarcula salina</name>
    <dbReference type="NCBI Taxonomy" id="1429914"/>
    <lineage>
        <taxon>Archaea</taxon>
        <taxon>Methanobacteriati</taxon>
        <taxon>Methanobacteriota</taxon>
        <taxon>Stenosarchaea group</taxon>
        <taxon>Halobacteria</taxon>
        <taxon>Halobacteriales</taxon>
        <taxon>Haloarculaceae</taxon>
        <taxon>Haloarcula</taxon>
    </lineage>
</organism>
<dbReference type="Pfam" id="PF11495">
    <property type="entry name" value="Regulator_TrmB"/>
    <property type="match status" value="1"/>
</dbReference>
<dbReference type="RefSeq" id="WP_162413941.1">
    <property type="nucleotide sequence ID" value="NZ_JAHQXE010000005.1"/>
</dbReference>
<evidence type="ECO:0000313" key="3">
    <source>
        <dbReference type="Proteomes" id="UP001166304"/>
    </source>
</evidence>
<name>A0AA41G2Y3_9EURY</name>